<evidence type="ECO:0000259" key="4">
    <source>
        <dbReference type="Pfam" id="PF08797"/>
    </source>
</evidence>
<keyword evidence="3" id="KW-0175">Coiled coil</keyword>
<evidence type="ECO:0000313" key="6">
    <source>
        <dbReference type="Proteomes" id="UP000028098"/>
    </source>
</evidence>
<proteinExistence type="predicted"/>
<feature type="coiled-coil region" evidence="3">
    <location>
        <begin position="6"/>
        <end position="33"/>
    </location>
</feature>
<dbReference type="Proteomes" id="UP000028098">
    <property type="component" value="Unassembled WGS sequence"/>
</dbReference>
<keyword evidence="1" id="KW-0479">Metal-binding</keyword>
<dbReference type="GO" id="GO:0016818">
    <property type="term" value="F:hydrolase activity, acting on acid anhydrides, in phosphorus-containing anhydrides"/>
    <property type="evidence" value="ECO:0007669"/>
    <property type="project" value="InterPro"/>
</dbReference>
<gene>
    <name evidence="5" type="ORF">SK143_0902</name>
</gene>
<evidence type="ECO:0000256" key="2">
    <source>
        <dbReference type="ARBA" id="ARBA00022801"/>
    </source>
</evidence>
<accession>A0A081R6M1</accession>
<dbReference type="RefSeq" id="WP_042902462.1">
    <property type="nucleotide sequence ID" value="NZ_JPGB01000004.1"/>
</dbReference>
<dbReference type="GO" id="GO:0008270">
    <property type="term" value="F:zinc ion binding"/>
    <property type="evidence" value="ECO:0007669"/>
    <property type="project" value="InterPro"/>
</dbReference>
<sequence>MPKSYKTQLLEKISDYKKQIEEIDQEVDQLVKESKKGFLAFLFGARDYSFRIQPLLNKKSEIQQWLGKVEEELEKDYVYGRRLFVKGTKYREEGEIPFRKLAGIPEDEDEMFYHEIVTTKNFKLIPEPTNQADENAIKVMVEGCFVGYIDRRHNKGLKKYIDNDKYIIEGEVIGTGGSFDGDTSYPIRYDIELRIRKK</sequence>
<comment type="caution">
    <text evidence="5">The sequence shown here is derived from an EMBL/GenBank/DDBJ whole genome shotgun (WGS) entry which is preliminary data.</text>
</comment>
<keyword evidence="2" id="KW-0378">Hydrolase</keyword>
<feature type="domain" description="HIRAN" evidence="4">
    <location>
        <begin position="121"/>
        <end position="184"/>
    </location>
</feature>
<evidence type="ECO:0000256" key="1">
    <source>
        <dbReference type="ARBA" id="ARBA00022723"/>
    </source>
</evidence>
<dbReference type="EMBL" id="JPGB01000004">
    <property type="protein sequence ID" value="KEQ50844.1"/>
    <property type="molecule type" value="Genomic_DNA"/>
</dbReference>
<reference evidence="5 6" key="1">
    <citation type="submission" date="2014-05" db="EMBL/GenBank/DDBJ databases">
        <authorList>
            <person name="Daugherty S.C."/>
            <person name="Tallon L.J."/>
            <person name="Sadzewicz L."/>
            <person name="Kilian M."/>
            <person name="Tettelin H."/>
        </authorList>
    </citation>
    <scope>NUCLEOTIDE SEQUENCE [LARGE SCALE GENOMIC DNA]</scope>
    <source>
        <strain evidence="5 6">SK143</strain>
    </source>
</reference>
<name>A0A081R6M1_STROR</name>
<dbReference type="Gene3D" id="3.30.70.2330">
    <property type="match status" value="1"/>
</dbReference>
<dbReference type="AlphaFoldDB" id="A0A081R6M1"/>
<dbReference type="Pfam" id="PF08797">
    <property type="entry name" value="HIRAN"/>
    <property type="match status" value="1"/>
</dbReference>
<organism evidence="5 6">
    <name type="scientific">Streptococcus oralis</name>
    <dbReference type="NCBI Taxonomy" id="1303"/>
    <lineage>
        <taxon>Bacteria</taxon>
        <taxon>Bacillati</taxon>
        <taxon>Bacillota</taxon>
        <taxon>Bacilli</taxon>
        <taxon>Lactobacillales</taxon>
        <taxon>Streptococcaceae</taxon>
        <taxon>Streptococcus</taxon>
    </lineage>
</organism>
<dbReference type="InterPro" id="IPR014905">
    <property type="entry name" value="HIRAN"/>
</dbReference>
<evidence type="ECO:0000256" key="3">
    <source>
        <dbReference type="SAM" id="Coils"/>
    </source>
</evidence>
<dbReference type="PATRIC" id="fig|1303.44.peg.856"/>
<evidence type="ECO:0000313" key="5">
    <source>
        <dbReference type="EMBL" id="KEQ50844.1"/>
    </source>
</evidence>
<protein>
    <submittedName>
        <fullName evidence="5">HIRAN domain protein</fullName>
    </submittedName>
</protein>
<dbReference type="GO" id="GO:0003676">
    <property type="term" value="F:nucleic acid binding"/>
    <property type="evidence" value="ECO:0007669"/>
    <property type="project" value="InterPro"/>
</dbReference>